<feature type="domain" description="HTH arsR-type" evidence="4">
    <location>
        <begin position="3"/>
        <end position="97"/>
    </location>
</feature>
<keyword evidence="1" id="KW-0805">Transcription regulation</keyword>
<reference evidence="5 6" key="1">
    <citation type="submission" date="2015-11" db="EMBL/GenBank/DDBJ databases">
        <title>Draft genome sequences of new species of the genus Lactobacillus isolated from orchardgrass silage.</title>
        <authorList>
            <person name="Tohno M."/>
            <person name="Tanizawa Y."/>
            <person name="Arita M."/>
        </authorList>
    </citation>
    <scope>NUCLEOTIDE SEQUENCE [LARGE SCALE GENOMIC DNA]</scope>
    <source>
        <strain evidence="5 6">IWT140</strain>
    </source>
</reference>
<name>A0A1Z5ISB1_9LACO</name>
<dbReference type="AlphaFoldDB" id="A0A1Z5ISB1"/>
<accession>A0A1Z5ISB1</accession>
<proteinExistence type="predicted"/>
<protein>
    <submittedName>
        <fullName evidence="5">ArsR family transcriptional regulator</fullName>
    </submittedName>
</protein>
<dbReference type="PANTHER" id="PTHR43132">
    <property type="entry name" value="ARSENICAL RESISTANCE OPERON REPRESSOR ARSR-RELATED"/>
    <property type="match status" value="1"/>
</dbReference>
<dbReference type="PANTHER" id="PTHR43132:SF6">
    <property type="entry name" value="HTH-TYPE TRANSCRIPTIONAL REPRESSOR CZRA"/>
    <property type="match status" value="1"/>
</dbReference>
<evidence type="ECO:0000259" key="4">
    <source>
        <dbReference type="PROSITE" id="PS50987"/>
    </source>
</evidence>
<dbReference type="NCBIfam" id="NF033788">
    <property type="entry name" value="HTH_metalloreg"/>
    <property type="match status" value="1"/>
</dbReference>
<organism evidence="5 6">
    <name type="scientific">Secundilactobacillus pentosiphilus</name>
    <dbReference type="NCBI Taxonomy" id="1714682"/>
    <lineage>
        <taxon>Bacteria</taxon>
        <taxon>Bacillati</taxon>
        <taxon>Bacillota</taxon>
        <taxon>Bacilli</taxon>
        <taxon>Lactobacillales</taxon>
        <taxon>Lactobacillaceae</taxon>
        <taxon>Secundilactobacillus</taxon>
    </lineage>
</organism>
<dbReference type="InterPro" id="IPR036390">
    <property type="entry name" value="WH_DNA-bd_sf"/>
</dbReference>
<dbReference type="Proteomes" id="UP000198430">
    <property type="component" value="Unassembled WGS sequence"/>
</dbReference>
<dbReference type="InterPro" id="IPR051011">
    <property type="entry name" value="Metal_resp_trans_reg"/>
</dbReference>
<dbReference type="Pfam" id="PF01022">
    <property type="entry name" value="HTH_5"/>
    <property type="match status" value="1"/>
</dbReference>
<dbReference type="SMART" id="SM00418">
    <property type="entry name" value="HTH_ARSR"/>
    <property type="match status" value="1"/>
</dbReference>
<dbReference type="EMBL" id="BCMH01000025">
    <property type="protein sequence ID" value="GAX04630.1"/>
    <property type="molecule type" value="Genomic_DNA"/>
</dbReference>
<dbReference type="GO" id="GO:0003677">
    <property type="term" value="F:DNA binding"/>
    <property type="evidence" value="ECO:0007669"/>
    <property type="project" value="UniProtKB-KW"/>
</dbReference>
<dbReference type="PROSITE" id="PS50987">
    <property type="entry name" value="HTH_ARSR_2"/>
    <property type="match status" value="1"/>
</dbReference>
<sequence>MKVSNALLEEAAKIYKVLSNTNRIKILYFLEDNEADVSTIVDNVDLPQPMVSHQLAILYRYQLVTRSKQGTHVFYCLDDPHILEMVDAMLGHVSHEIKGEPHPYRKTVRVKKDEF</sequence>
<dbReference type="InterPro" id="IPR036388">
    <property type="entry name" value="WH-like_DNA-bd_sf"/>
</dbReference>
<keyword evidence="2" id="KW-0238">DNA-binding</keyword>
<dbReference type="RefSeq" id="WP_089089579.1">
    <property type="nucleotide sequence ID" value="NZ_BCMH01000025.1"/>
</dbReference>
<dbReference type="CDD" id="cd00090">
    <property type="entry name" value="HTH_ARSR"/>
    <property type="match status" value="1"/>
</dbReference>
<dbReference type="Gene3D" id="1.10.10.10">
    <property type="entry name" value="Winged helix-like DNA-binding domain superfamily/Winged helix DNA-binding domain"/>
    <property type="match status" value="1"/>
</dbReference>
<evidence type="ECO:0000256" key="2">
    <source>
        <dbReference type="ARBA" id="ARBA00023125"/>
    </source>
</evidence>
<comment type="caution">
    <text evidence="5">The sequence shown here is derived from an EMBL/GenBank/DDBJ whole genome shotgun (WGS) entry which is preliminary data.</text>
</comment>
<evidence type="ECO:0000256" key="1">
    <source>
        <dbReference type="ARBA" id="ARBA00023015"/>
    </source>
</evidence>
<dbReference type="GO" id="GO:0003700">
    <property type="term" value="F:DNA-binding transcription factor activity"/>
    <property type="evidence" value="ECO:0007669"/>
    <property type="project" value="InterPro"/>
</dbReference>
<gene>
    <name evidence="5" type="primary">arsR_3</name>
    <name evidence="5" type="ORF">IWT140_02273</name>
</gene>
<dbReference type="InterPro" id="IPR011991">
    <property type="entry name" value="ArsR-like_HTH"/>
</dbReference>
<keyword evidence="6" id="KW-1185">Reference proteome</keyword>
<dbReference type="SUPFAM" id="SSF46785">
    <property type="entry name" value="Winged helix' DNA-binding domain"/>
    <property type="match status" value="1"/>
</dbReference>
<dbReference type="InterPro" id="IPR001845">
    <property type="entry name" value="HTH_ArsR_DNA-bd_dom"/>
</dbReference>
<evidence type="ECO:0000256" key="3">
    <source>
        <dbReference type="ARBA" id="ARBA00023163"/>
    </source>
</evidence>
<dbReference type="PRINTS" id="PR00778">
    <property type="entry name" value="HTHARSR"/>
</dbReference>
<evidence type="ECO:0000313" key="6">
    <source>
        <dbReference type="Proteomes" id="UP000198430"/>
    </source>
</evidence>
<evidence type="ECO:0000313" key="5">
    <source>
        <dbReference type="EMBL" id="GAX04630.1"/>
    </source>
</evidence>
<keyword evidence="3" id="KW-0804">Transcription</keyword>